<evidence type="ECO:0000313" key="3">
    <source>
        <dbReference type="Proteomes" id="UP001281761"/>
    </source>
</evidence>
<accession>A0ABQ9YAF3</accession>
<protein>
    <submittedName>
        <fullName evidence="2">Uncharacterized protein</fullName>
    </submittedName>
</protein>
<sequence>MFWMDDYASSKQKRPPRYTDPTIPQKHLAFLNFEETETIEIADCSAVFQSLTEVLKDDIKFNYGMHHGSILFIGQLIDFCPFGVCRVSIEEVLHDLVATPDNPCQGFVEGMGVIISSKYPKLVDKALGAVSRMFSRIAFPHRLELIQGGLVPTVISALQPRLMEPVHKPLYHEDILMIIDWSLDLTSPAPSDVTEESKLLPKGLVLDSVYSNVIHPMQVYLRHFCDNLEDVMKNDVMSARLSSILSQLLRISGFHSATMKELDISQISHIISLLLSSPLASKTWGNIAWGIIKCLPAWREEGSEAMRAGRIVFQQLFDDGFLDFADQRIAIPAEDRRGNRIPNLSMRLLDQIGGHTIANHSANQ</sequence>
<dbReference type="EMBL" id="JARBJD010000021">
    <property type="protein sequence ID" value="KAK2960689.1"/>
    <property type="molecule type" value="Genomic_DNA"/>
</dbReference>
<evidence type="ECO:0000313" key="2">
    <source>
        <dbReference type="EMBL" id="KAK2960689.1"/>
    </source>
</evidence>
<name>A0ABQ9YAF3_9EUKA</name>
<organism evidence="2 3">
    <name type="scientific">Blattamonas nauphoetae</name>
    <dbReference type="NCBI Taxonomy" id="2049346"/>
    <lineage>
        <taxon>Eukaryota</taxon>
        <taxon>Metamonada</taxon>
        <taxon>Preaxostyla</taxon>
        <taxon>Oxymonadida</taxon>
        <taxon>Blattamonas</taxon>
    </lineage>
</organism>
<gene>
    <name evidence="2" type="ORF">BLNAU_4344</name>
</gene>
<keyword evidence="3" id="KW-1185">Reference proteome</keyword>
<comment type="caution">
    <text evidence="2">The sequence shown here is derived from an EMBL/GenBank/DDBJ whole genome shotgun (WGS) entry which is preliminary data.</text>
</comment>
<reference evidence="2 3" key="1">
    <citation type="journal article" date="2022" name="bioRxiv">
        <title>Genomics of Preaxostyla Flagellates Illuminates Evolutionary Transitions and the Path Towards Mitochondrial Loss.</title>
        <authorList>
            <person name="Novak L.V.F."/>
            <person name="Treitli S.C."/>
            <person name="Pyrih J."/>
            <person name="Halakuc P."/>
            <person name="Pipaliya S.V."/>
            <person name="Vacek V."/>
            <person name="Brzon O."/>
            <person name="Soukal P."/>
            <person name="Eme L."/>
            <person name="Dacks J.B."/>
            <person name="Karnkowska A."/>
            <person name="Elias M."/>
            <person name="Hampl V."/>
        </authorList>
    </citation>
    <scope>NUCLEOTIDE SEQUENCE [LARGE SCALE GENOMIC DNA]</scope>
    <source>
        <strain evidence="2">NAU3</strain>
        <tissue evidence="2">Gut</tissue>
    </source>
</reference>
<evidence type="ECO:0000256" key="1">
    <source>
        <dbReference type="SAM" id="MobiDB-lite"/>
    </source>
</evidence>
<dbReference type="Proteomes" id="UP001281761">
    <property type="component" value="Unassembled WGS sequence"/>
</dbReference>
<feature type="region of interest" description="Disordered" evidence="1">
    <location>
        <begin position="1"/>
        <end position="20"/>
    </location>
</feature>
<proteinExistence type="predicted"/>